<protein>
    <submittedName>
        <fullName evidence="2">Uncharacterized protein</fullName>
    </submittedName>
</protein>
<proteinExistence type="predicted"/>
<feature type="compositionally biased region" description="Basic and acidic residues" evidence="1">
    <location>
        <begin position="60"/>
        <end position="76"/>
    </location>
</feature>
<feature type="region of interest" description="Disordered" evidence="1">
    <location>
        <begin position="101"/>
        <end position="134"/>
    </location>
</feature>
<gene>
    <name evidence="2" type="ORF">HMPREF9080_01153</name>
</gene>
<evidence type="ECO:0000256" key="1">
    <source>
        <dbReference type="SAM" id="MobiDB-lite"/>
    </source>
</evidence>
<comment type="caution">
    <text evidence="2">The sequence shown here is derived from an EMBL/GenBank/DDBJ whole genome shotgun (WGS) entry which is preliminary data.</text>
</comment>
<sequence length="134" mass="14322">MLRHGDAAASDVGEAFMAAAHGQAGEDLMLPPGKLTQHGERFGVVLRFGKNGAVAGNDRIGGDDERVGKIGGDRFRLGTGQTQHQLRRSLTRLHTFINGGFGGGEIQTEHLQEKSAAGRGGGEDDLHKEHRTER</sequence>
<dbReference type="HOGENOM" id="CLU_1892404_0_0_6"/>
<feature type="region of interest" description="Disordered" evidence="1">
    <location>
        <begin position="55"/>
        <end position="83"/>
    </location>
</feature>
<dbReference type="Proteomes" id="UP000004750">
    <property type="component" value="Unassembled WGS sequence"/>
</dbReference>
<organism evidence="2 3">
    <name type="scientific">Cardiobacterium valvarum F0432</name>
    <dbReference type="NCBI Taxonomy" id="797473"/>
    <lineage>
        <taxon>Bacteria</taxon>
        <taxon>Pseudomonadati</taxon>
        <taxon>Pseudomonadota</taxon>
        <taxon>Gammaproteobacteria</taxon>
        <taxon>Cardiobacteriales</taxon>
        <taxon>Cardiobacteriaceae</taxon>
        <taxon>Cardiobacterium</taxon>
    </lineage>
</organism>
<reference evidence="2 3" key="1">
    <citation type="submission" date="2011-08" db="EMBL/GenBank/DDBJ databases">
        <authorList>
            <person name="Weinstock G."/>
            <person name="Sodergren E."/>
            <person name="Clifton S."/>
            <person name="Fulton L."/>
            <person name="Fulton B."/>
            <person name="Courtney L."/>
            <person name="Fronick C."/>
            <person name="Harrison M."/>
            <person name="Strong C."/>
            <person name="Farmer C."/>
            <person name="Delahaunty K."/>
            <person name="Markovic C."/>
            <person name="Hall O."/>
            <person name="Minx P."/>
            <person name="Tomlinson C."/>
            <person name="Mitreva M."/>
            <person name="Hou S."/>
            <person name="Chen J."/>
            <person name="Wollam A."/>
            <person name="Pepin K.H."/>
            <person name="Johnson M."/>
            <person name="Bhonagiri V."/>
            <person name="Zhang X."/>
            <person name="Suruliraj S."/>
            <person name="Warren W."/>
            <person name="Chinwalla A."/>
            <person name="Mardis E.R."/>
            <person name="Wilson R.K."/>
        </authorList>
    </citation>
    <scope>NUCLEOTIDE SEQUENCE [LARGE SCALE GENOMIC DNA]</scope>
    <source>
        <strain evidence="2 3">F0432</strain>
    </source>
</reference>
<evidence type="ECO:0000313" key="2">
    <source>
        <dbReference type="EMBL" id="EHM54630.1"/>
    </source>
</evidence>
<dbReference type="AlphaFoldDB" id="G9ZEG7"/>
<evidence type="ECO:0000313" key="3">
    <source>
        <dbReference type="Proteomes" id="UP000004750"/>
    </source>
</evidence>
<dbReference type="STRING" id="797473.HMPREF9080_01153"/>
<accession>G9ZEG7</accession>
<feature type="compositionally biased region" description="Basic and acidic residues" evidence="1">
    <location>
        <begin position="121"/>
        <end position="134"/>
    </location>
</feature>
<name>G9ZEG7_9GAMM</name>
<dbReference type="EMBL" id="AGCM01000065">
    <property type="protein sequence ID" value="EHM54630.1"/>
    <property type="molecule type" value="Genomic_DNA"/>
</dbReference>